<evidence type="ECO:0000313" key="1">
    <source>
        <dbReference type="EMBL" id="SPP64625.1"/>
    </source>
</evidence>
<dbReference type="Proteomes" id="UP000248168">
    <property type="component" value="Unassembled WGS sequence"/>
</dbReference>
<evidence type="ECO:0000313" key="2">
    <source>
        <dbReference type="Proteomes" id="UP000248168"/>
    </source>
</evidence>
<dbReference type="EMBL" id="OUNR01000012">
    <property type="protein sequence ID" value="SPP64625.1"/>
    <property type="molecule type" value="Genomic_DNA"/>
</dbReference>
<dbReference type="InParanoid" id="A0A330L6N2"/>
<dbReference type="RefSeq" id="WP_121988990.1">
    <property type="nucleotide sequence ID" value="NZ_OUNR01000012.1"/>
</dbReference>
<organism evidence="1 2">
    <name type="scientific">Nitrospira lenta</name>
    <dbReference type="NCBI Taxonomy" id="1436998"/>
    <lineage>
        <taxon>Bacteria</taxon>
        <taxon>Pseudomonadati</taxon>
        <taxon>Nitrospirota</taxon>
        <taxon>Nitrospiria</taxon>
        <taxon>Nitrospirales</taxon>
        <taxon>Nitrospiraceae</taxon>
        <taxon>Nitrospira</taxon>
    </lineage>
</organism>
<sequence length="74" mass="8444">MKHFIFGILIGSAITGTAVGAGNLYDSKGNVQAPRGSVQQYDYFRQRQQWLDVENMRKQMDQQELNRKSGKHPC</sequence>
<protein>
    <submittedName>
        <fullName evidence="1">Uncharacterized protein</fullName>
    </submittedName>
</protein>
<dbReference type="AlphaFoldDB" id="A0A330L6N2"/>
<name>A0A330L6N2_9BACT</name>
<gene>
    <name evidence="1" type="ORF">NITLEN_20265</name>
</gene>
<keyword evidence="2" id="KW-1185">Reference proteome</keyword>
<reference evidence="2" key="1">
    <citation type="submission" date="2018-04" db="EMBL/GenBank/DDBJ databases">
        <authorList>
            <person name="Lucker S."/>
            <person name="Sakoula D."/>
        </authorList>
    </citation>
    <scope>NUCLEOTIDE SEQUENCE [LARGE SCALE GENOMIC DNA]</scope>
</reference>
<accession>A0A330L6N2</accession>
<proteinExistence type="predicted"/>